<evidence type="ECO:0000256" key="6">
    <source>
        <dbReference type="ARBA" id="ARBA00022840"/>
    </source>
</evidence>
<dbReference type="GO" id="GO:0004674">
    <property type="term" value="F:protein serine/threonine kinase activity"/>
    <property type="evidence" value="ECO:0007669"/>
    <property type="project" value="UniProtKB-KW"/>
</dbReference>
<keyword evidence="6 7" id="KW-0067">ATP-binding</keyword>
<dbReference type="GO" id="GO:0030447">
    <property type="term" value="P:filamentous growth"/>
    <property type="evidence" value="ECO:0007669"/>
    <property type="project" value="UniProtKB-ARBA"/>
</dbReference>
<feature type="domain" description="Protein kinase" evidence="9">
    <location>
        <begin position="103"/>
        <end position="443"/>
    </location>
</feature>
<dbReference type="SMART" id="SM00220">
    <property type="entry name" value="S_TKc"/>
    <property type="match status" value="1"/>
</dbReference>
<evidence type="ECO:0000256" key="1">
    <source>
        <dbReference type="ARBA" id="ARBA00010791"/>
    </source>
</evidence>
<dbReference type="OrthoDB" id="410920at2759"/>
<dbReference type="PROSITE" id="PS00107">
    <property type="entry name" value="PROTEIN_KINASE_ATP"/>
    <property type="match status" value="1"/>
</dbReference>
<dbReference type="GO" id="GO:0035556">
    <property type="term" value="P:intracellular signal transduction"/>
    <property type="evidence" value="ECO:0007669"/>
    <property type="project" value="TreeGrafter"/>
</dbReference>
<dbReference type="InterPro" id="IPR017441">
    <property type="entry name" value="Protein_kinase_ATP_BS"/>
</dbReference>
<dbReference type="GO" id="GO:0005524">
    <property type="term" value="F:ATP binding"/>
    <property type="evidence" value="ECO:0007669"/>
    <property type="project" value="UniProtKB-UniRule"/>
</dbReference>
<dbReference type="SUPFAM" id="SSF56112">
    <property type="entry name" value="Protein kinase-like (PK-like)"/>
    <property type="match status" value="1"/>
</dbReference>
<evidence type="ECO:0000256" key="4">
    <source>
        <dbReference type="ARBA" id="ARBA00022741"/>
    </source>
</evidence>
<keyword evidence="11" id="KW-1185">Reference proteome</keyword>
<keyword evidence="3" id="KW-0808">Transferase</keyword>
<proteinExistence type="inferred from homology"/>
<dbReference type="AlphaFoldDB" id="A0A1A0HFZ4"/>
<evidence type="ECO:0000313" key="10">
    <source>
        <dbReference type="EMBL" id="OBA22817.1"/>
    </source>
</evidence>
<comment type="similarity">
    <text evidence="1">Belongs to the protein kinase superfamily. CAMK Ser/Thr protein kinase family. NIM1 subfamily.</text>
</comment>
<dbReference type="Gene3D" id="1.10.510.10">
    <property type="entry name" value="Transferase(Phosphotransferase) domain 1"/>
    <property type="match status" value="1"/>
</dbReference>
<evidence type="ECO:0000259" key="9">
    <source>
        <dbReference type="PROSITE" id="PS50011"/>
    </source>
</evidence>
<dbReference type="InterPro" id="IPR000719">
    <property type="entry name" value="Prot_kinase_dom"/>
</dbReference>
<dbReference type="EMBL" id="LXTC01000001">
    <property type="protein sequence ID" value="OBA22817.1"/>
    <property type="molecule type" value="Genomic_DNA"/>
</dbReference>
<accession>A0A1A0HFZ4</accession>
<dbReference type="Pfam" id="PF00069">
    <property type="entry name" value="Pkinase"/>
    <property type="match status" value="1"/>
</dbReference>
<dbReference type="PANTHER" id="PTHR24346">
    <property type="entry name" value="MAP/MICROTUBULE AFFINITY-REGULATING KINASE"/>
    <property type="match status" value="1"/>
</dbReference>
<reference evidence="10 11" key="1">
    <citation type="submission" date="2016-05" db="EMBL/GenBank/DDBJ databases">
        <title>Comparative genomics of biotechnologically important yeasts.</title>
        <authorList>
            <consortium name="DOE Joint Genome Institute"/>
            <person name="Riley R."/>
            <person name="Haridas S."/>
            <person name="Wolfe K.H."/>
            <person name="Lopes M.R."/>
            <person name="Hittinger C.T."/>
            <person name="Goker M."/>
            <person name="Salamov A."/>
            <person name="Wisecaver J."/>
            <person name="Long T.M."/>
            <person name="Aerts A.L."/>
            <person name="Barry K."/>
            <person name="Choi C."/>
            <person name="Clum A."/>
            <person name="Coughlan A.Y."/>
            <person name="Deshpande S."/>
            <person name="Douglass A.P."/>
            <person name="Hanson S.J."/>
            <person name="Klenk H.-P."/>
            <person name="LaButti K."/>
            <person name="Lapidus A."/>
            <person name="Lindquist E."/>
            <person name="Lipzen A."/>
            <person name="Meier-kolthoff J.P."/>
            <person name="Ohm R.A."/>
            <person name="Otillar R.P."/>
            <person name="Pangilinan J."/>
            <person name="Peng Y."/>
            <person name="Rokas A."/>
            <person name="Rosa C.A."/>
            <person name="Scheuner C."/>
            <person name="Sibirny A.A."/>
            <person name="Slot J.C."/>
            <person name="Stielow J.B."/>
            <person name="Sun H."/>
            <person name="Kurtzman C.P."/>
            <person name="Blackwell M."/>
            <person name="Grigoriev I.V."/>
            <person name="Jeffries T.W."/>
        </authorList>
    </citation>
    <scope>NUCLEOTIDE SEQUENCE [LARGE SCALE GENOMIC DNA]</scope>
    <source>
        <strain evidence="10 11">NRRL YB-4993</strain>
    </source>
</reference>
<comment type="caution">
    <text evidence="10">The sequence shown here is derived from an EMBL/GenBank/DDBJ whole genome shotgun (WGS) entry which is preliminary data.</text>
</comment>
<dbReference type="PROSITE" id="PS50011">
    <property type="entry name" value="PROTEIN_KINASE_DOM"/>
    <property type="match status" value="1"/>
</dbReference>
<dbReference type="GO" id="GO:0005737">
    <property type="term" value="C:cytoplasm"/>
    <property type="evidence" value="ECO:0007669"/>
    <property type="project" value="TreeGrafter"/>
</dbReference>
<dbReference type="GeneID" id="30028344"/>
<feature type="binding site" evidence="7">
    <location>
        <position position="133"/>
    </location>
    <ligand>
        <name>ATP</name>
        <dbReference type="ChEBI" id="CHEBI:30616"/>
    </ligand>
</feature>
<evidence type="ECO:0000313" key="11">
    <source>
        <dbReference type="Proteomes" id="UP000092555"/>
    </source>
</evidence>
<dbReference type="STRING" id="869754.A0A1A0HFZ4"/>
<protein>
    <submittedName>
        <fullName evidence="10">Kinase-like protein</fullName>
    </submittedName>
</protein>
<evidence type="ECO:0000256" key="8">
    <source>
        <dbReference type="RuleBase" id="RU000304"/>
    </source>
</evidence>
<keyword evidence="4 7" id="KW-0547">Nucleotide-binding</keyword>
<dbReference type="Gene3D" id="3.30.200.20">
    <property type="entry name" value="Phosphorylase Kinase, domain 1"/>
    <property type="match status" value="1"/>
</dbReference>
<evidence type="ECO:0000256" key="5">
    <source>
        <dbReference type="ARBA" id="ARBA00022777"/>
    </source>
</evidence>
<dbReference type="PROSITE" id="PS00108">
    <property type="entry name" value="PROTEIN_KINASE_ST"/>
    <property type="match status" value="1"/>
</dbReference>
<keyword evidence="2 8" id="KW-0723">Serine/threonine-protein kinase</keyword>
<dbReference type="InterPro" id="IPR011009">
    <property type="entry name" value="Kinase-like_dom_sf"/>
</dbReference>
<dbReference type="Proteomes" id="UP000092555">
    <property type="component" value="Unassembled WGS sequence"/>
</dbReference>
<dbReference type="InterPro" id="IPR008271">
    <property type="entry name" value="Ser/Thr_kinase_AS"/>
</dbReference>
<organism evidence="10 11">
    <name type="scientific">Metschnikowia bicuspidata var. bicuspidata NRRL YB-4993</name>
    <dbReference type="NCBI Taxonomy" id="869754"/>
    <lineage>
        <taxon>Eukaryota</taxon>
        <taxon>Fungi</taxon>
        <taxon>Dikarya</taxon>
        <taxon>Ascomycota</taxon>
        <taxon>Saccharomycotina</taxon>
        <taxon>Pichiomycetes</taxon>
        <taxon>Metschnikowiaceae</taxon>
        <taxon>Metschnikowia</taxon>
    </lineage>
</organism>
<evidence type="ECO:0000256" key="7">
    <source>
        <dbReference type="PROSITE-ProRule" id="PRU10141"/>
    </source>
</evidence>
<evidence type="ECO:0000256" key="2">
    <source>
        <dbReference type="ARBA" id="ARBA00022527"/>
    </source>
</evidence>
<gene>
    <name evidence="10" type="ORF">METBIDRAFT_29210</name>
</gene>
<feature type="non-terminal residue" evidence="10">
    <location>
        <position position="453"/>
    </location>
</feature>
<sequence length="453" mass="49880">VTQLPTPVMPCGAFPAVLPVKIDVAKRSTTPVAAGRARIVSAFDPEPLLVPVLPTTQPPTRHISNPGAPVAGVPRAVPLPAQEPEQPPLQGRVLHAPASGRTYVCEDVVGTGAFSTVARARDAADPALEVAVKIVLFPRDGSTSVSSFRAFIVRELGLLAHLHHPCIVTLLDYSVTPLITPLQIRASYDNGGSPPVAEDLSQTADAQQLFFLGYCRGGNLFSWLLAHYHGLSRTLRFWQLVARVVAEVVVAVVHMHRQRIIHRDIKLENVLLNERFVCTGPAPDPRRLSRPVATITDFGLSKRLALHDQLLSTKCGSQDYVSPELLMGLHYSGKLLDAWALGVLVYSIIENRLPFDMPSPDLLQQAGVSPSAPRRRRSRHSPAHRIAMIDWEWYRAVAIRHDNDMDPEARKIVGDLQALVDTFLVRKEKRPTVEEALETDAFAWIKECVPSHF</sequence>
<evidence type="ECO:0000256" key="3">
    <source>
        <dbReference type="ARBA" id="ARBA00022679"/>
    </source>
</evidence>
<name>A0A1A0HFZ4_9ASCO</name>
<feature type="non-terminal residue" evidence="10">
    <location>
        <position position="1"/>
    </location>
</feature>
<keyword evidence="5 10" id="KW-0418">Kinase</keyword>
<dbReference type="RefSeq" id="XP_018713298.1">
    <property type="nucleotide sequence ID" value="XM_018855368.1"/>
</dbReference>
<dbReference type="PANTHER" id="PTHR24346:SF82">
    <property type="entry name" value="KP78A-RELATED"/>
    <property type="match status" value="1"/>
</dbReference>